<dbReference type="Proteomes" id="UP000887572">
    <property type="component" value="Unplaced"/>
</dbReference>
<sequence>MEKRSTGAAVMNITNLSFQSLDDDTECSWHTATGNHRRSSEDGATVYHSVGDDGNDNVMEEEDAVNSVLIVSDSDLDDEEVNTSSDGTPKATSNGSGTLSDCDDAEASSDGTLNVAAIGGEGVLRGILPSFSSEERTSNSASTTTPSDNKGSVQNEDGHRQKRMVQLLVEARKMKSQKDNEKLPKVSPGFQPVSHRGRHLQQAAKIVAHRPTNSAPLFGCIKHSLPNFRNLALNDQLHSFSPAVRVGGAEWKVYVKFGASKKIGLFLVLSKSLPCMGRKLAANNSTGYSVKITARILHPISHCAPYTKSIMRRSSKTLCFQCPTIAGNVHSNESPSSHCWGLADMAAIDTLTSCRGGFVDYAGKLTVQMDFTVLRAGFPHSQHAQEE</sequence>
<feature type="region of interest" description="Disordered" evidence="1">
    <location>
        <begin position="32"/>
        <end position="58"/>
    </location>
</feature>
<keyword evidence="2" id="KW-1185">Reference proteome</keyword>
<feature type="region of interest" description="Disordered" evidence="1">
    <location>
        <begin position="130"/>
        <end position="160"/>
    </location>
</feature>
<name>A0A914HZA8_GLORO</name>
<evidence type="ECO:0000313" key="3">
    <source>
        <dbReference type="WBParaSite" id="Gr19_v10_g5464.t1"/>
    </source>
</evidence>
<dbReference type="AlphaFoldDB" id="A0A914HZA8"/>
<feature type="compositionally biased region" description="Basic and acidic residues" evidence="1">
    <location>
        <begin position="175"/>
        <end position="184"/>
    </location>
</feature>
<dbReference type="Gene3D" id="2.60.210.10">
    <property type="entry name" value="Apoptosis, Tumor Necrosis Factor Receptor Associated Protein 2, Chain A"/>
    <property type="match status" value="1"/>
</dbReference>
<accession>A0A914HZA8</accession>
<dbReference type="InterPro" id="IPR008974">
    <property type="entry name" value="TRAF-like"/>
</dbReference>
<evidence type="ECO:0000256" key="1">
    <source>
        <dbReference type="SAM" id="MobiDB-lite"/>
    </source>
</evidence>
<feature type="region of interest" description="Disordered" evidence="1">
    <location>
        <begin position="71"/>
        <end position="108"/>
    </location>
</feature>
<protein>
    <submittedName>
        <fullName evidence="3">MATH domain-containing protein</fullName>
    </submittedName>
</protein>
<feature type="compositionally biased region" description="Polar residues" evidence="1">
    <location>
        <begin position="138"/>
        <end position="155"/>
    </location>
</feature>
<feature type="region of interest" description="Disordered" evidence="1">
    <location>
        <begin position="175"/>
        <end position="195"/>
    </location>
</feature>
<proteinExistence type="predicted"/>
<reference evidence="3" key="1">
    <citation type="submission" date="2022-11" db="UniProtKB">
        <authorList>
            <consortium name="WormBaseParasite"/>
        </authorList>
    </citation>
    <scope>IDENTIFICATION</scope>
</reference>
<organism evidence="2 3">
    <name type="scientific">Globodera rostochiensis</name>
    <name type="common">Golden nematode worm</name>
    <name type="synonym">Heterodera rostochiensis</name>
    <dbReference type="NCBI Taxonomy" id="31243"/>
    <lineage>
        <taxon>Eukaryota</taxon>
        <taxon>Metazoa</taxon>
        <taxon>Ecdysozoa</taxon>
        <taxon>Nematoda</taxon>
        <taxon>Chromadorea</taxon>
        <taxon>Rhabditida</taxon>
        <taxon>Tylenchina</taxon>
        <taxon>Tylenchomorpha</taxon>
        <taxon>Tylenchoidea</taxon>
        <taxon>Heteroderidae</taxon>
        <taxon>Heteroderinae</taxon>
        <taxon>Globodera</taxon>
    </lineage>
</organism>
<evidence type="ECO:0000313" key="2">
    <source>
        <dbReference type="Proteomes" id="UP000887572"/>
    </source>
</evidence>
<dbReference type="WBParaSite" id="Gr19_v10_g5464.t1">
    <property type="protein sequence ID" value="Gr19_v10_g5464.t1"/>
    <property type="gene ID" value="Gr19_v10_g5464"/>
</dbReference>
<feature type="compositionally biased region" description="Polar residues" evidence="1">
    <location>
        <begin position="83"/>
        <end position="99"/>
    </location>
</feature>